<dbReference type="GO" id="GO:0046872">
    <property type="term" value="F:metal ion binding"/>
    <property type="evidence" value="ECO:0007669"/>
    <property type="project" value="UniProtKB-KW"/>
</dbReference>
<evidence type="ECO:0000256" key="8">
    <source>
        <dbReference type="ARBA" id="ARBA00022759"/>
    </source>
</evidence>
<accession>A0A5J4V9Z9</accession>
<dbReference type="EMBL" id="SNRW01008608">
    <property type="protein sequence ID" value="KAA6379250.1"/>
    <property type="molecule type" value="Genomic_DNA"/>
</dbReference>
<dbReference type="Proteomes" id="UP000324800">
    <property type="component" value="Unassembled WGS sequence"/>
</dbReference>
<evidence type="ECO:0000256" key="11">
    <source>
        <dbReference type="SAM" id="MobiDB-lite"/>
    </source>
</evidence>
<feature type="compositionally biased region" description="Polar residues" evidence="11">
    <location>
        <begin position="561"/>
        <end position="570"/>
    </location>
</feature>
<evidence type="ECO:0000256" key="1">
    <source>
        <dbReference type="ARBA" id="ARBA00000402"/>
    </source>
</evidence>
<feature type="compositionally biased region" description="Low complexity" evidence="11">
    <location>
        <begin position="496"/>
        <end position="505"/>
    </location>
</feature>
<comment type="caution">
    <text evidence="13">The sequence shown here is derived from an EMBL/GenBank/DDBJ whole genome shotgun (WGS) entry which is preliminary data.</text>
</comment>
<feature type="compositionally biased region" description="Basic and acidic residues" evidence="11">
    <location>
        <begin position="1118"/>
        <end position="1157"/>
    </location>
</feature>
<dbReference type="EC" id="3.1.26.11" evidence="4"/>
<dbReference type="OrthoDB" id="527344at2759"/>
<reference evidence="13 14" key="1">
    <citation type="submission" date="2019-03" db="EMBL/GenBank/DDBJ databases">
        <title>Single cell metagenomics reveals metabolic interactions within the superorganism composed of flagellate Streblomastix strix and complex community of Bacteroidetes bacteria on its surface.</title>
        <authorList>
            <person name="Treitli S.C."/>
            <person name="Kolisko M."/>
            <person name="Husnik F."/>
            <person name="Keeling P."/>
            <person name="Hampl V."/>
        </authorList>
    </citation>
    <scope>NUCLEOTIDE SEQUENCE [LARGE SCALE GENOMIC DNA]</scope>
    <source>
        <strain evidence="13">ST1C</strain>
    </source>
</reference>
<dbReference type="Gene3D" id="3.60.15.10">
    <property type="entry name" value="Ribonuclease Z/Hydroxyacylglutathione hydrolase-like"/>
    <property type="match status" value="2"/>
</dbReference>
<evidence type="ECO:0000256" key="10">
    <source>
        <dbReference type="ARBA" id="ARBA00022833"/>
    </source>
</evidence>
<keyword evidence="10" id="KW-0862">Zinc</keyword>
<evidence type="ECO:0000256" key="3">
    <source>
        <dbReference type="ARBA" id="ARBA00007823"/>
    </source>
</evidence>
<evidence type="ECO:0000256" key="7">
    <source>
        <dbReference type="ARBA" id="ARBA00022723"/>
    </source>
</evidence>
<evidence type="ECO:0000256" key="4">
    <source>
        <dbReference type="ARBA" id="ARBA00012477"/>
    </source>
</evidence>
<keyword evidence="5" id="KW-0819">tRNA processing</keyword>
<dbReference type="PANTHER" id="PTHR12553">
    <property type="entry name" value="ZINC PHOSPHODIESTERASE ELAC PROTEIN 2"/>
    <property type="match status" value="1"/>
</dbReference>
<dbReference type="Pfam" id="PF13691">
    <property type="entry name" value="Lactamase_B_4"/>
    <property type="match status" value="1"/>
</dbReference>
<feature type="compositionally biased region" description="Polar residues" evidence="11">
    <location>
        <begin position="1189"/>
        <end position="1205"/>
    </location>
</feature>
<dbReference type="InterPro" id="IPR047151">
    <property type="entry name" value="RNZ2-like"/>
</dbReference>
<keyword evidence="9" id="KW-0378">Hydrolase</keyword>
<feature type="region of interest" description="Disordered" evidence="11">
    <location>
        <begin position="1118"/>
        <end position="1209"/>
    </location>
</feature>
<dbReference type="AlphaFoldDB" id="A0A5J4V9Z9"/>
<dbReference type="GO" id="GO:0042781">
    <property type="term" value="F:3'-tRNA processing endoribonuclease activity"/>
    <property type="evidence" value="ECO:0007669"/>
    <property type="project" value="UniProtKB-EC"/>
</dbReference>
<evidence type="ECO:0000256" key="2">
    <source>
        <dbReference type="ARBA" id="ARBA00001947"/>
    </source>
</evidence>
<keyword evidence="8" id="KW-0255">Endonuclease</keyword>
<proteinExistence type="inferred from homology"/>
<comment type="similarity">
    <text evidence="3">Belongs to the RNase Z family.</text>
</comment>
<sequence>MQAQNFIQIVGTSNIDAYPSVIVNLKSLKLVFNVGEGLQRLFNSSGLGAAQTSHFFFTSLEPRAFGGMFGMTLNLEQAGAEHYGVFGPEGISALFAIMEQFLSRDYSTIQANEIRQQVCGQRPIIELAEASIYPIFLTYQPKLQQEMFYPLLNEQQSQQQETQISSQDLIPQLVNSFIEYESNIPESDFDISTHNFIHLRNSIKSQISKSLITNFLKQSSDDRLSLNSGQPSPISVNCDQQRLLDPMPRNTICFFIDVKPKQGTFNIEKARSYGITDKSMFGQLQKGQDVTLQDGTVVKSQDVLGEPRPFPCILILDCPDIKYFQGVEQEVSSLLLEKAVNLPDRNQLEVKCFVFHLSPAYVVREQAYCRWMQQFGQPVNIQHIFINDLCNRTIQQHVQAKMHNTLSQIDNNLYPLLLPIDEQFGIQKRKGFIIIKDPNTNVSFAKVNLQEHLQEDQTQQHINQMEKDDNMEIKEEEFEIILGEIGMIFSLHLPSQQKQPIQKQQAQEKKTNQKSQGSEEKQNIQEQTKNDQMIKDVDDQQVKEGKKKDKDKSLKEKIPQKSKSTKSNQIVEVHRGQINFQLFLNELIKPQMSQPMSDEEKCEQLKQITTQSQSDSILQNEYNNNNIGEVVILGTGAAIPGRYRNVASVLIDFYSNNLKLQTQLSSYNHKHPSSLLFDCGENTLGQLMRRFYSLGMNKEQREDCLLSVETIFITHAHADHVDGLWNLISERERIIRERFSRKKNQLQRKEIQLIKDYEEENKLQQLEDDNNSQNILPPITIIGPWKVHAFLRFLSLVYPISYNFIWFMDIIPQYPLKHVGKQKELEENKEINTEKRQVEQIQEKNKDIDEYVDQDHEYVFTSKEYQHLKLNQRLQQQINQKDGIDQIQQQFIHPIISPYKLHHPQFIPKPTYPFILSESIRSFITDIVMPRHCISRLVFPAIEHSIRGCAGIVVDFIIPYRNGDEDMKIEKQEKCEDDQPQNILIDKQIDNQKLNLTHFRLSYTGDTSPTVYFTSESSKCQVMIHESTQYDDDEAEALLHCHTSLSQALLVAEATQPQLMLLTHISQRFPKQLFTYQMAQNLVIKKERMMREKRTQGWHINYPELTKEVQRLRQLIKDEQEKNQGKDVDKKNIKSNKKIKEKDQKQQQMDKDSDKQDMSISKKVKRKRNDPKELISEEDQLNELKTRSPADTPSPSQSPGPTATPNIGLMQNECFKGTMFEQLIDVILASDFITIPLTRGNERVREYDDLILHEADVYKPKIAGRLIGMIDIGALLRADR</sequence>
<evidence type="ECO:0000256" key="9">
    <source>
        <dbReference type="ARBA" id="ARBA00022801"/>
    </source>
</evidence>
<evidence type="ECO:0000313" key="13">
    <source>
        <dbReference type="EMBL" id="KAA6379250.1"/>
    </source>
</evidence>
<feature type="compositionally biased region" description="Basic and acidic residues" evidence="11">
    <location>
        <begin position="506"/>
        <end position="559"/>
    </location>
</feature>
<dbReference type="GO" id="GO:1990180">
    <property type="term" value="P:mitochondrial tRNA 3'-end processing"/>
    <property type="evidence" value="ECO:0007669"/>
    <property type="project" value="TreeGrafter"/>
</dbReference>
<comment type="cofactor">
    <cofactor evidence="2">
        <name>Zn(2+)</name>
        <dbReference type="ChEBI" id="CHEBI:29105"/>
    </cofactor>
</comment>
<dbReference type="InterPro" id="IPR027794">
    <property type="entry name" value="tRNase_Z_dom"/>
</dbReference>
<keyword evidence="6" id="KW-0540">Nuclease</keyword>
<evidence type="ECO:0000256" key="6">
    <source>
        <dbReference type="ARBA" id="ARBA00022722"/>
    </source>
</evidence>
<evidence type="ECO:0000256" key="5">
    <source>
        <dbReference type="ARBA" id="ARBA00022694"/>
    </source>
</evidence>
<dbReference type="PANTHER" id="PTHR12553:SF49">
    <property type="entry name" value="ZINC PHOSPHODIESTERASE ELAC PROTEIN 2"/>
    <property type="match status" value="1"/>
</dbReference>
<comment type="catalytic activity">
    <reaction evidence="1">
        <text>Endonucleolytic cleavage of RNA, removing extra 3' nucleotides from tRNA precursor, generating 3' termini of tRNAs. A 3'-hydroxy group is left at the tRNA terminus and a 5'-phosphoryl group is left at the trailer molecule.</text>
        <dbReference type="EC" id="3.1.26.11"/>
    </reaction>
</comment>
<dbReference type="GO" id="GO:0005739">
    <property type="term" value="C:mitochondrion"/>
    <property type="evidence" value="ECO:0007669"/>
    <property type="project" value="TreeGrafter"/>
</dbReference>
<feature type="region of interest" description="Disordered" evidence="11">
    <location>
        <begin position="496"/>
        <end position="570"/>
    </location>
</feature>
<dbReference type="SUPFAM" id="SSF56281">
    <property type="entry name" value="Metallo-hydrolase/oxidoreductase"/>
    <property type="match status" value="2"/>
</dbReference>
<protein>
    <recommendedName>
        <fullName evidence="4">ribonuclease Z</fullName>
        <ecNumber evidence="4">3.1.26.11</ecNumber>
    </recommendedName>
</protein>
<evidence type="ECO:0000313" key="14">
    <source>
        <dbReference type="Proteomes" id="UP000324800"/>
    </source>
</evidence>
<dbReference type="InterPro" id="IPR036866">
    <property type="entry name" value="RibonucZ/Hydroxyglut_hydro"/>
</dbReference>
<organism evidence="13 14">
    <name type="scientific">Streblomastix strix</name>
    <dbReference type="NCBI Taxonomy" id="222440"/>
    <lineage>
        <taxon>Eukaryota</taxon>
        <taxon>Metamonada</taxon>
        <taxon>Preaxostyla</taxon>
        <taxon>Oxymonadida</taxon>
        <taxon>Streblomastigidae</taxon>
        <taxon>Streblomastix</taxon>
    </lineage>
</organism>
<gene>
    <name evidence="13" type="ORF">EZS28_025223</name>
</gene>
<feature type="domain" description="tRNase Z endonuclease" evidence="12">
    <location>
        <begin position="8"/>
        <end position="59"/>
    </location>
</feature>
<name>A0A5J4V9Z9_9EUKA</name>
<keyword evidence="7" id="KW-0479">Metal-binding</keyword>
<evidence type="ECO:0000259" key="12">
    <source>
        <dbReference type="Pfam" id="PF13691"/>
    </source>
</evidence>